<dbReference type="AlphaFoldDB" id="A0AAD9ZD93"/>
<dbReference type="InterPro" id="IPR038883">
    <property type="entry name" value="AN11006-like"/>
</dbReference>
<proteinExistence type="predicted"/>
<accession>A0AAD9ZD93</accession>
<dbReference type="EMBL" id="JASNWA010000004">
    <property type="protein sequence ID" value="KAK3175898.1"/>
    <property type="molecule type" value="Genomic_DNA"/>
</dbReference>
<sequence>MRPMYAPPLPTRFRFLDLLTEIRLMIYGFCLCAIGMLRGDSELATILHDHTRAVQEPIALFGGTTLLRTCRLVCNEAPAAFYAKNHFHFTTYGHVNQWPYRFKKHFGTLRHLSLEFVENVNWPGRLTHADKNNARLVHSITESCPQICTFAFYVLSNPSHGRWTPNFANDASRTVASDRTAQALRSLRTRAENLSIITHGRDDAQEELRSEIAADAEWREQICENWPCVTMMRRQRDRLMRRTYFLPMEQIREWSTSRLARVDRTQEM</sequence>
<reference evidence="1" key="1">
    <citation type="submission" date="2022-11" db="EMBL/GenBank/DDBJ databases">
        <title>Chromosomal genome sequence assembly and mating type (MAT) locus characterization of the leprose asexual lichenized fungus Lepraria neglecta (Nyl.) Erichsen.</title>
        <authorList>
            <person name="Allen J.L."/>
            <person name="Pfeffer B."/>
        </authorList>
    </citation>
    <scope>NUCLEOTIDE SEQUENCE</scope>
    <source>
        <strain evidence="1">Allen 5258</strain>
    </source>
</reference>
<dbReference type="Proteomes" id="UP001276659">
    <property type="component" value="Unassembled WGS sequence"/>
</dbReference>
<dbReference type="PANTHER" id="PTHR42085">
    <property type="entry name" value="F-BOX DOMAIN-CONTAINING PROTEIN"/>
    <property type="match status" value="1"/>
</dbReference>
<keyword evidence="2" id="KW-1185">Reference proteome</keyword>
<evidence type="ECO:0000313" key="1">
    <source>
        <dbReference type="EMBL" id="KAK3175898.1"/>
    </source>
</evidence>
<protein>
    <submittedName>
        <fullName evidence="1">Uncharacterized protein</fullName>
    </submittedName>
</protein>
<name>A0AAD9ZD93_9LECA</name>
<organism evidence="1 2">
    <name type="scientific">Lepraria neglecta</name>
    <dbReference type="NCBI Taxonomy" id="209136"/>
    <lineage>
        <taxon>Eukaryota</taxon>
        <taxon>Fungi</taxon>
        <taxon>Dikarya</taxon>
        <taxon>Ascomycota</taxon>
        <taxon>Pezizomycotina</taxon>
        <taxon>Lecanoromycetes</taxon>
        <taxon>OSLEUM clade</taxon>
        <taxon>Lecanoromycetidae</taxon>
        <taxon>Lecanorales</taxon>
        <taxon>Lecanorineae</taxon>
        <taxon>Stereocaulaceae</taxon>
        <taxon>Lepraria</taxon>
    </lineage>
</organism>
<evidence type="ECO:0000313" key="2">
    <source>
        <dbReference type="Proteomes" id="UP001276659"/>
    </source>
</evidence>
<comment type="caution">
    <text evidence="1">The sequence shown here is derived from an EMBL/GenBank/DDBJ whole genome shotgun (WGS) entry which is preliminary data.</text>
</comment>
<dbReference type="PANTHER" id="PTHR42085:SF8">
    <property type="entry name" value="F-BOX DOMAIN-CONTAINING PROTEIN"/>
    <property type="match status" value="1"/>
</dbReference>
<gene>
    <name evidence="1" type="ORF">OEA41_007220</name>
</gene>